<evidence type="ECO:0000256" key="4">
    <source>
        <dbReference type="ARBA" id="ARBA00022729"/>
    </source>
</evidence>
<sequence length="57" mass="6484">MTNGDEELPRKMIWVSLWCIQTLPSDRPSMTKVVEMLEGSLQPLQIPPKPSFSLPTE</sequence>
<dbReference type="Gene3D" id="1.10.510.10">
    <property type="entry name" value="Transferase(Phosphotransferase) domain 1"/>
    <property type="match status" value="1"/>
</dbReference>
<keyword evidence="7" id="KW-0325">Glycoprotein</keyword>
<name>A0AA88IYE4_FICCA</name>
<keyword evidence="5" id="KW-1133">Transmembrane helix</keyword>
<dbReference type="AlphaFoldDB" id="A0AA88IYE4"/>
<accession>A0AA88IYE4</accession>
<evidence type="ECO:0000256" key="2">
    <source>
        <dbReference type="ARBA" id="ARBA00022527"/>
    </source>
</evidence>
<dbReference type="PANTHER" id="PTHR27009">
    <property type="entry name" value="RUST RESISTANCE KINASE LR10-RELATED"/>
    <property type="match status" value="1"/>
</dbReference>
<keyword evidence="2" id="KW-0723">Serine/threonine-protein kinase</keyword>
<evidence type="ECO:0000256" key="5">
    <source>
        <dbReference type="ARBA" id="ARBA00022989"/>
    </source>
</evidence>
<evidence type="ECO:0000313" key="9">
    <source>
        <dbReference type="Proteomes" id="UP001187192"/>
    </source>
</evidence>
<organism evidence="8 9">
    <name type="scientific">Ficus carica</name>
    <name type="common">Common fig</name>
    <dbReference type="NCBI Taxonomy" id="3494"/>
    <lineage>
        <taxon>Eukaryota</taxon>
        <taxon>Viridiplantae</taxon>
        <taxon>Streptophyta</taxon>
        <taxon>Embryophyta</taxon>
        <taxon>Tracheophyta</taxon>
        <taxon>Spermatophyta</taxon>
        <taxon>Magnoliopsida</taxon>
        <taxon>eudicotyledons</taxon>
        <taxon>Gunneridae</taxon>
        <taxon>Pentapetalae</taxon>
        <taxon>rosids</taxon>
        <taxon>fabids</taxon>
        <taxon>Rosales</taxon>
        <taxon>Moraceae</taxon>
        <taxon>Ficeae</taxon>
        <taxon>Ficus</taxon>
    </lineage>
</organism>
<dbReference type="Proteomes" id="UP001187192">
    <property type="component" value="Unassembled WGS sequence"/>
</dbReference>
<protein>
    <submittedName>
        <fullName evidence="8">Uncharacterized protein</fullName>
    </submittedName>
</protein>
<keyword evidence="4" id="KW-0732">Signal</keyword>
<keyword evidence="9" id="KW-1185">Reference proteome</keyword>
<evidence type="ECO:0000256" key="3">
    <source>
        <dbReference type="ARBA" id="ARBA00022692"/>
    </source>
</evidence>
<keyword evidence="6" id="KW-0472">Membrane</keyword>
<evidence type="ECO:0000256" key="1">
    <source>
        <dbReference type="ARBA" id="ARBA00004479"/>
    </source>
</evidence>
<gene>
    <name evidence="8" type="ORF">TIFTF001_026507</name>
</gene>
<keyword evidence="3" id="KW-0812">Transmembrane</keyword>
<evidence type="ECO:0000313" key="8">
    <source>
        <dbReference type="EMBL" id="GMN57396.1"/>
    </source>
</evidence>
<proteinExistence type="predicted"/>
<evidence type="ECO:0000256" key="6">
    <source>
        <dbReference type="ARBA" id="ARBA00023136"/>
    </source>
</evidence>
<comment type="subcellular location">
    <subcellularLocation>
        <location evidence="1">Membrane</location>
        <topology evidence="1">Single-pass type I membrane protein</topology>
    </subcellularLocation>
</comment>
<dbReference type="GO" id="GO:0016020">
    <property type="term" value="C:membrane"/>
    <property type="evidence" value="ECO:0007669"/>
    <property type="project" value="UniProtKB-SubCell"/>
</dbReference>
<dbReference type="EMBL" id="BTGU01000070">
    <property type="protein sequence ID" value="GMN57396.1"/>
    <property type="molecule type" value="Genomic_DNA"/>
</dbReference>
<dbReference type="InterPro" id="IPR045874">
    <property type="entry name" value="LRK10/LRL21-25-like"/>
</dbReference>
<reference evidence="8" key="1">
    <citation type="submission" date="2023-07" db="EMBL/GenBank/DDBJ databases">
        <title>draft genome sequence of fig (Ficus carica).</title>
        <authorList>
            <person name="Takahashi T."/>
            <person name="Nishimura K."/>
        </authorList>
    </citation>
    <scope>NUCLEOTIDE SEQUENCE</scope>
</reference>
<keyword evidence="2" id="KW-0808">Transferase</keyword>
<dbReference type="GO" id="GO:0004674">
    <property type="term" value="F:protein serine/threonine kinase activity"/>
    <property type="evidence" value="ECO:0007669"/>
    <property type="project" value="UniProtKB-KW"/>
</dbReference>
<keyword evidence="2" id="KW-0418">Kinase</keyword>
<comment type="caution">
    <text evidence="8">The sequence shown here is derived from an EMBL/GenBank/DDBJ whole genome shotgun (WGS) entry which is preliminary data.</text>
</comment>
<evidence type="ECO:0000256" key="7">
    <source>
        <dbReference type="ARBA" id="ARBA00023180"/>
    </source>
</evidence>